<reference evidence="3" key="1">
    <citation type="journal article" date="2019" name="Int. J. Syst. Evol. Microbiol.">
        <title>The Global Catalogue of Microorganisms (GCM) 10K type strain sequencing project: providing services to taxonomists for standard genome sequencing and annotation.</title>
        <authorList>
            <consortium name="The Broad Institute Genomics Platform"/>
            <consortium name="The Broad Institute Genome Sequencing Center for Infectious Disease"/>
            <person name="Wu L."/>
            <person name="Ma J."/>
        </authorList>
    </citation>
    <scope>NUCLEOTIDE SEQUENCE [LARGE SCALE GENOMIC DNA]</scope>
    <source>
        <strain evidence="3">CCTCC AB 2017081</strain>
    </source>
</reference>
<dbReference type="Proteomes" id="UP001595803">
    <property type="component" value="Unassembled WGS sequence"/>
</dbReference>
<feature type="region of interest" description="Disordered" evidence="1">
    <location>
        <begin position="1"/>
        <end position="23"/>
    </location>
</feature>
<evidence type="ECO:0000256" key="1">
    <source>
        <dbReference type="SAM" id="MobiDB-lite"/>
    </source>
</evidence>
<sequence>MSIAYSTYTARNRQNTTDSKGTAPLARSITEVHTSNVRPATSGLLATRMDALSLQVGRLACYGLE</sequence>
<dbReference type="EMBL" id="JBHRZG010000010">
    <property type="protein sequence ID" value="MFC3833268.1"/>
    <property type="molecule type" value="Genomic_DNA"/>
</dbReference>
<name>A0ABV7Z897_9DEIO</name>
<evidence type="ECO:0000313" key="2">
    <source>
        <dbReference type="EMBL" id="MFC3833268.1"/>
    </source>
</evidence>
<gene>
    <name evidence="2" type="ORF">ACFOSB_10395</name>
</gene>
<evidence type="ECO:0000313" key="3">
    <source>
        <dbReference type="Proteomes" id="UP001595803"/>
    </source>
</evidence>
<comment type="caution">
    <text evidence="2">The sequence shown here is derived from an EMBL/GenBank/DDBJ whole genome shotgun (WGS) entry which is preliminary data.</text>
</comment>
<accession>A0ABV7Z897</accession>
<protein>
    <submittedName>
        <fullName evidence="2">Uncharacterized protein</fullName>
    </submittedName>
</protein>
<feature type="compositionally biased region" description="Polar residues" evidence="1">
    <location>
        <begin position="1"/>
        <end position="20"/>
    </location>
</feature>
<dbReference type="RefSeq" id="WP_295814765.1">
    <property type="nucleotide sequence ID" value="NZ_JBHRZG010000010.1"/>
</dbReference>
<proteinExistence type="predicted"/>
<keyword evidence="3" id="KW-1185">Reference proteome</keyword>
<organism evidence="2 3">
    <name type="scientific">Deinococcus rufus</name>
    <dbReference type="NCBI Taxonomy" id="2136097"/>
    <lineage>
        <taxon>Bacteria</taxon>
        <taxon>Thermotogati</taxon>
        <taxon>Deinococcota</taxon>
        <taxon>Deinococci</taxon>
        <taxon>Deinococcales</taxon>
        <taxon>Deinococcaceae</taxon>
        <taxon>Deinococcus</taxon>
    </lineage>
</organism>